<proteinExistence type="predicted"/>
<evidence type="ECO:0000256" key="1">
    <source>
        <dbReference type="SAM" id="Coils"/>
    </source>
</evidence>
<feature type="region of interest" description="Disordered" evidence="2">
    <location>
        <begin position="338"/>
        <end position="415"/>
    </location>
</feature>
<dbReference type="Proteomes" id="UP001162131">
    <property type="component" value="Unassembled WGS sequence"/>
</dbReference>
<sequence>MESYYCTYPNCQKDAEIKCEHIEQPPIYICEGHIQWHCMTSNVGSHKIIRLSPKVSEEKARVSPIVSEEKVLVSPKVSEEKARVIEKFFSISEKELKLTIDSALKTTLEVINQVKADLSLIIDRSSEIKTVNRNLYKKLVDYSLGQGNVNLSSNLQSMFKVPDIENYLSKNTIFHYYSINTMASQFEEKWKTKLKAEPNSPARLNPEETAGKGIATKYEKLKEEYWHQINRLQFMESTYMNEIKKKDEAIKEKDKIIEDLQIAKGDLERTNEEIFEENSEINRKKDEEYKSELAIIKDELIELVNRKNNHGDLMAKIERMFNKALSHQVIENKNLKQKFEKNKENKKDADSEMQAKKVHEIINGNNIPMKRPKPDREEQKYNQIPKKNEKSQFKTDDRSIINDLPDMIPKKHQKK</sequence>
<evidence type="ECO:0000313" key="4">
    <source>
        <dbReference type="Proteomes" id="UP001162131"/>
    </source>
</evidence>
<organism evidence="3 4">
    <name type="scientific">Blepharisma stoltei</name>
    <dbReference type="NCBI Taxonomy" id="1481888"/>
    <lineage>
        <taxon>Eukaryota</taxon>
        <taxon>Sar</taxon>
        <taxon>Alveolata</taxon>
        <taxon>Ciliophora</taxon>
        <taxon>Postciliodesmatophora</taxon>
        <taxon>Heterotrichea</taxon>
        <taxon>Heterotrichida</taxon>
        <taxon>Blepharismidae</taxon>
        <taxon>Blepharisma</taxon>
    </lineage>
</organism>
<gene>
    <name evidence="3" type="ORF">BSTOLATCC_MIC53761</name>
</gene>
<reference evidence="3" key="1">
    <citation type="submission" date="2021-09" db="EMBL/GenBank/DDBJ databases">
        <authorList>
            <consortium name="AG Swart"/>
            <person name="Singh M."/>
            <person name="Singh A."/>
            <person name="Seah K."/>
            <person name="Emmerich C."/>
        </authorList>
    </citation>
    <scope>NUCLEOTIDE SEQUENCE</scope>
    <source>
        <strain evidence="3">ATCC30299</strain>
    </source>
</reference>
<feature type="coiled-coil region" evidence="1">
    <location>
        <begin position="253"/>
        <end position="287"/>
    </location>
</feature>
<dbReference type="EMBL" id="CAJZBQ010000053">
    <property type="protein sequence ID" value="CAG9331697.1"/>
    <property type="molecule type" value="Genomic_DNA"/>
</dbReference>
<evidence type="ECO:0000313" key="3">
    <source>
        <dbReference type="EMBL" id="CAG9331697.1"/>
    </source>
</evidence>
<feature type="compositionally biased region" description="Basic and acidic residues" evidence="2">
    <location>
        <begin position="338"/>
        <end position="360"/>
    </location>
</feature>
<keyword evidence="4" id="KW-1185">Reference proteome</keyword>
<name>A0AAU9JZC3_9CILI</name>
<protein>
    <submittedName>
        <fullName evidence="3">Uncharacterized protein</fullName>
    </submittedName>
</protein>
<keyword evidence="1" id="KW-0175">Coiled coil</keyword>
<evidence type="ECO:0000256" key="2">
    <source>
        <dbReference type="SAM" id="MobiDB-lite"/>
    </source>
</evidence>
<accession>A0AAU9JZC3</accession>
<comment type="caution">
    <text evidence="3">The sequence shown here is derived from an EMBL/GenBank/DDBJ whole genome shotgun (WGS) entry which is preliminary data.</text>
</comment>
<dbReference type="AlphaFoldDB" id="A0AAU9JZC3"/>
<feature type="compositionally biased region" description="Basic and acidic residues" evidence="2">
    <location>
        <begin position="372"/>
        <end position="400"/>
    </location>
</feature>